<reference evidence="1" key="1">
    <citation type="submission" date="2014-09" db="EMBL/GenBank/DDBJ databases">
        <authorList>
            <person name="Magalhaes I.L.F."/>
            <person name="Oliveira U."/>
            <person name="Santos F.R."/>
            <person name="Vidigal T.H.D.A."/>
            <person name="Brescovit A.D."/>
            <person name="Santos A.J."/>
        </authorList>
    </citation>
    <scope>NUCLEOTIDE SEQUENCE</scope>
    <source>
        <tissue evidence="1">Shoot tissue taken approximately 20 cm above the soil surface</tissue>
    </source>
</reference>
<proteinExistence type="predicted"/>
<name>A0A0A8Y5X5_ARUDO</name>
<sequence length="37" mass="4296">MLVWNNLLNCDVTIIQNGTFWRHSSNRIDLLFICSSA</sequence>
<protein>
    <submittedName>
        <fullName evidence="1">Uncharacterized protein</fullName>
    </submittedName>
</protein>
<evidence type="ECO:0000313" key="1">
    <source>
        <dbReference type="EMBL" id="JAD20388.1"/>
    </source>
</evidence>
<dbReference type="AlphaFoldDB" id="A0A0A8Y5X5"/>
<accession>A0A0A8Y5X5</accession>
<organism evidence="1">
    <name type="scientific">Arundo donax</name>
    <name type="common">Giant reed</name>
    <name type="synonym">Donax arundinaceus</name>
    <dbReference type="NCBI Taxonomy" id="35708"/>
    <lineage>
        <taxon>Eukaryota</taxon>
        <taxon>Viridiplantae</taxon>
        <taxon>Streptophyta</taxon>
        <taxon>Embryophyta</taxon>
        <taxon>Tracheophyta</taxon>
        <taxon>Spermatophyta</taxon>
        <taxon>Magnoliopsida</taxon>
        <taxon>Liliopsida</taxon>
        <taxon>Poales</taxon>
        <taxon>Poaceae</taxon>
        <taxon>PACMAD clade</taxon>
        <taxon>Arundinoideae</taxon>
        <taxon>Arundineae</taxon>
        <taxon>Arundo</taxon>
    </lineage>
</organism>
<dbReference type="EMBL" id="GBRH01277507">
    <property type="protein sequence ID" value="JAD20388.1"/>
    <property type="molecule type" value="Transcribed_RNA"/>
</dbReference>
<reference evidence="1" key="2">
    <citation type="journal article" date="2015" name="Data Brief">
        <title>Shoot transcriptome of the giant reed, Arundo donax.</title>
        <authorList>
            <person name="Barrero R.A."/>
            <person name="Guerrero F.D."/>
            <person name="Moolhuijzen P."/>
            <person name="Goolsby J.A."/>
            <person name="Tidwell J."/>
            <person name="Bellgard S.E."/>
            <person name="Bellgard M.I."/>
        </authorList>
    </citation>
    <scope>NUCLEOTIDE SEQUENCE</scope>
    <source>
        <tissue evidence="1">Shoot tissue taken approximately 20 cm above the soil surface</tissue>
    </source>
</reference>